<dbReference type="Proteomes" id="UP000277580">
    <property type="component" value="Unassembled WGS sequence"/>
</dbReference>
<keyword evidence="3" id="KW-1185">Reference proteome</keyword>
<feature type="compositionally biased region" description="Polar residues" evidence="1">
    <location>
        <begin position="23"/>
        <end position="42"/>
    </location>
</feature>
<dbReference type="InParanoid" id="A0A3N4KCF8"/>
<dbReference type="EMBL" id="ML119193">
    <property type="protein sequence ID" value="RPB07158.1"/>
    <property type="molecule type" value="Genomic_DNA"/>
</dbReference>
<accession>A0A3N4KCF8</accession>
<feature type="region of interest" description="Disordered" evidence="1">
    <location>
        <begin position="1"/>
        <end position="50"/>
    </location>
</feature>
<dbReference type="AlphaFoldDB" id="A0A3N4KCF8"/>
<feature type="region of interest" description="Disordered" evidence="1">
    <location>
        <begin position="311"/>
        <end position="708"/>
    </location>
</feature>
<proteinExistence type="predicted"/>
<evidence type="ECO:0000313" key="3">
    <source>
        <dbReference type="Proteomes" id="UP000277580"/>
    </source>
</evidence>
<feature type="compositionally biased region" description="Acidic residues" evidence="1">
    <location>
        <begin position="561"/>
        <end position="573"/>
    </location>
</feature>
<feature type="compositionally biased region" description="Basic and acidic residues" evidence="1">
    <location>
        <begin position="94"/>
        <end position="119"/>
    </location>
</feature>
<feature type="compositionally biased region" description="Polar residues" evidence="1">
    <location>
        <begin position="401"/>
        <end position="413"/>
    </location>
</feature>
<evidence type="ECO:0000256" key="1">
    <source>
        <dbReference type="SAM" id="MobiDB-lite"/>
    </source>
</evidence>
<feature type="compositionally biased region" description="Basic residues" evidence="1">
    <location>
        <begin position="578"/>
        <end position="591"/>
    </location>
</feature>
<name>A0A3N4KCF8_9PEZI</name>
<dbReference type="OrthoDB" id="5414806at2759"/>
<feature type="compositionally biased region" description="Pro residues" evidence="1">
    <location>
        <begin position="677"/>
        <end position="693"/>
    </location>
</feature>
<feature type="compositionally biased region" description="Gly residues" evidence="1">
    <location>
        <begin position="357"/>
        <end position="368"/>
    </location>
</feature>
<protein>
    <submittedName>
        <fullName evidence="2">Uncharacterized protein</fullName>
    </submittedName>
</protein>
<feature type="region of interest" description="Disordered" evidence="1">
    <location>
        <begin position="80"/>
        <end position="133"/>
    </location>
</feature>
<feature type="compositionally biased region" description="Polar residues" evidence="1">
    <location>
        <begin position="334"/>
        <end position="356"/>
    </location>
</feature>
<feature type="compositionally biased region" description="Polar residues" evidence="1">
    <location>
        <begin position="80"/>
        <end position="89"/>
    </location>
</feature>
<sequence>MDRDHDHGPQAPASYPDHYRPHQTATPRGNFSTPEMNRNHQNYQEKDNLVHPSRESRFPRLEVRRYETRQYGAAAYAQVRDNSAQNPITPRNLHYSERLNRTQYSQRRDYDMRERRAESNKASFNPAQSPAVPRPIPTAGATALENLVDHTKIYLRSIKAKNIHSVVKTFWTLDIAPNKYPLVKELWSSLEFSLNLSVEKNLRGTITRKFMYLHCTPRSSNDRACLLFHILPLEEVYLKTHDGKPSSWVWLQLSSPGTPSGTESIQEENWRTILKKIHLMLLDATALPSTLQLELENQGDVRTIHSFFNGGSAAKSTAKSKESGAMKNAPVVDNDTNTTEELQQENPKLLPTQNGIVNGGGLFTGGASGVDLEAPRGPRQKNSVPKKKPTPKKNSFPRKISTPQNPRFTQNGTANGGASRVKTKFSDDSNIEKPVLPRQGKRKKQEPEVSETSVSDSERPRQTKKKKLDPVPKSEPQPEQERKIPVVSSDTESPKEARQRKKKPLPSEPERTEEPRRKKKKSLPSQPQRKAPVNNDSDSPEEPRRKKKMILPSGREREVAVDSDSDSDSDTPEEPIQRKKKKARPSKPRRKAPVDSDSDSPEEQRVKKKKKPQALIVLSDSDTPEEPKRKKKKSRPSEPEPAPPAPRGRKPKQDKARSMSKAPQLERTKSKRKNKQTPPPSPSRSPSPDPRTPPSNNTDLENLQKRLAEIAEAKNELFVEELELKAKMLRQRMHNNKLSGSEGKSLGHFTCSACGEYGHRKDSWKCEKHPGRQRVL</sequence>
<evidence type="ECO:0000313" key="2">
    <source>
        <dbReference type="EMBL" id="RPB07158.1"/>
    </source>
</evidence>
<organism evidence="2 3">
    <name type="scientific">Morchella conica CCBAS932</name>
    <dbReference type="NCBI Taxonomy" id="1392247"/>
    <lineage>
        <taxon>Eukaryota</taxon>
        <taxon>Fungi</taxon>
        <taxon>Dikarya</taxon>
        <taxon>Ascomycota</taxon>
        <taxon>Pezizomycotina</taxon>
        <taxon>Pezizomycetes</taxon>
        <taxon>Pezizales</taxon>
        <taxon>Morchellaceae</taxon>
        <taxon>Morchella</taxon>
    </lineage>
</organism>
<reference evidence="2 3" key="1">
    <citation type="journal article" date="2018" name="Nat. Ecol. Evol.">
        <title>Pezizomycetes genomes reveal the molecular basis of ectomycorrhizal truffle lifestyle.</title>
        <authorList>
            <person name="Murat C."/>
            <person name="Payen T."/>
            <person name="Noel B."/>
            <person name="Kuo A."/>
            <person name="Morin E."/>
            <person name="Chen J."/>
            <person name="Kohler A."/>
            <person name="Krizsan K."/>
            <person name="Balestrini R."/>
            <person name="Da Silva C."/>
            <person name="Montanini B."/>
            <person name="Hainaut M."/>
            <person name="Levati E."/>
            <person name="Barry K.W."/>
            <person name="Belfiori B."/>
            <person name="Cichocki N."/>
            <person name="Clum A."/>
            <person name="Dockter R.B."/>
            <person name="Fauchery L."/>
            <person name="Guy J."/>
            <person name="Iotti M."/>
            <person name="Le Tacon F."/>
            <person name="Lindquist E.A."/>
            <person name="Lipzen A."/>
            <person name="Malagnac F."/>
            <person name="Mello A."/>
            <person name="Molinier V."/>
            <person name="Miyauchi S."/>
            <person name="Poulain J."/>
            <person name="Riccioni C."/>
            <person name="Rubini A."/>
            <person name="Sitrit Y."/>
            <person name="Splivallo R."/>
            <person name="Traeger S."/>
            <person name="Wang M."/>
            <person name="Zifcakova L."/>
            <person name="Wipf D."/>
            <person name="Zambonelli A."/>
            <person name="Paolocci F."/>
            <person name="Nowrousian M."/>
            <person name="Ottonello S."/>
            <person name="Baldrian P."/>
            <person name="Spatafora J.W."/>
            <person name="Henrissat B."/>
            <person name="Nagy L.G."/>
            <person name="Aury J.M."/>
            <person name="Wincker P."/>
            <person name="Grigoriev I.V."/>
            <person name="Bonfante P."/>
            <person name="Martin F.M."/>
        </authorList>
    </citation>
    <scope>NUCLEOTIDE SEQUENCE [LARGE SCALE GENOMIC DNA]</scope>
    <source>
        <strain evidence="2 3">CCBAS932</strain>
    </source>
</reference>
<gene>
    <name evidence="2" type="ORF">P167DRAFT_609634</name>
</gene>